<sequence length="118" mass="12853">MEPLIYTMVRDADWREARAAGQYRGSAEDARDGFLHFSTAAQLRASAAKHRAGQPDLWLVAADAAALGVALRWEPASGGKRPGLFPHLYGPLPLAAVRWSMPLPLGPDALHRFPEDIP</sequence>
<dbReference type="Gene3D" id="3.20.170.20">
    <property type="entry name" value="Protein of unknown function DUF952"/>
    <property type="match status" value="1"/>
</dbReference>
<name>A0A2U1V4V5_9PROT</name>
<dbReference type="OrthoDB" id="9799937at2"/>
<dbReference type="AlphaFoldDB" id="A0A2U1V4V5"/>
<dbReference type="Pfam" id="PF06108">
    <property type="entry name" value="DUF952"/>
    <property type="match status" value="1"/>
</dbReference>
<accession>A0A2U1V4V5</accession>
<reference evidence="2" key="1">
    <citation type="submission" date="2017-10" db="EMBL/GenBank/DDBJ databases">
        <authorList>
            <person name="Toshchakov S.V."/>
            <person name="Goeva M.A."/>
        </authorList>
    </citation>
    <scope>NUCLEOTIDE SEQUENCE [LARGE SCALE GENOMIC DNA]</scope>
    <source>
        <strain evidence="2">JR1/69-1-13</strain>
    </source>
</reference>
<evidence type="ECO:0000313" key="2">
    <source>
        <dbReference type="Proteomes" id="UP000245048"/>
    </source>
</evidence>
<comment type="caution">
    <text evidence="1">The sequence shown here is derived from an EMBL/GenBank/DDBJ whole genome shotgun (WGS) entry which is preliminary data.</text>
</comment>
<gene>
    <name evidence="1" type="ORF">CR165_10025</name>
</gene>
<keyword evidence="1" id="KW-0808">Transferase</keyword>
<keyword evidence="2" id="KW-1185">Reference proteome</keyword>
<dbReference type="RefSeq" id="WP_109516846.1">
    <property type="nucleotide sequence ID" value="NZ_PDOA01000005.1"/>
</dbReference>
<proteinExistence type="predicted"/>
<dbReference type="Proteomes" id="UP000245048">
    <property type="component" value="Unassembled WGS sequence"/>
</dbReference>
<dbReference type="GO" id="GO:0016740">
    <property type="term" value="F:transferase activity"/>
    <property type="evidence" value="ECO:0007669"/>
    <property type="project" value="UniProtKB-KW"/>
</dbReference>
<evidence type="ECO:0000313" key="1">
    <source>
        <dbReference type="EMBL" id="PWC28926.1"/>
    </source>
</evidence>
<dbReference type="PANTHER" id="PTHR34129:SF1">
    <property type="entry name" value="DUF952 DOMAIN-CONTAINING PROTEIN"/>
    <property type="match status" value="1"/>
</dbReference>
<dbReference type="InterPro" id="IPR009297">
    <property type="entry name" value="DUF952"/>
</dbReference>
<organism evidence="1 2">
    <name type="scientific">Teichococcus aestuarii</name>
    <dbReference type="NCBI Taxonomy" id="568898"/>
    <lineage>
        <taxon>Bacteria</taxon>
        <taxon>Pseudomonadati</taxon>
        <taxon>Pseudomonadota</taxon>
        <taxon>Alphaproteobacteria</taxon>
        <taxon>Acetobacterales</taxon>
        <taxon>Roseomonadaceae</taxon>
        <taxon>Roseomonas</taxon>
    </lineage>
</organism>
<dbReference type="EMBL" id="PDOA01000005">
    <property type="protein sequence ID" value="PWC28926.1"/>
    <property type="molecule type" value="Genomic_DNA"/>
</dbReference>
<dbReference type="SUPFAM" id="SSF56399">
    <property type="entry name" value="ADP-ribosylation"/>
    <property type="match status" value="1"/>
</dbReference>
<protein>
    <submittedName>
        <fullName evidence="1">Glutathione S-transferase</fullName>
    </submittedName>
</protein>
<dbReference type="PANTHER" id="PTHR34129">
    <property type="entry name" value="BLR1139 PROTEIN"/>
    <property type="match status" value="1"/>
</dbReference>